<feature type="signal peptide" evidence="9">
    <location>
        <begin position="1"/>
        <end position="22"/>
    </location>
</feature>
<evidence type="ECO:0000313" key="10">
    <source>
        <dbReference type="EMBL" id="MBO8465201.1"/>
    </source>
</evidence>
<name>A0A9D9I3C7_9BACT</name>
<keyword evidence="9" id="KW-0732">Signal</keyword>
<keyword evidence="6" id="KW-0472">Membrane</keyword>
<dbReference type="AlphaFoldDB" id="A0A9D9I3C7"/>
<evidence type="ECO:0000256" key="4">
    <source>
        <dbReference type="ARBA" id="ARBA00022452"/>
    </source>
</evidence>
<keyword evidence="3" id="KW-0813">Transport</keyword>
<evidence type="ECO:0000256" key="1">
    <source>
        <dbReference type="ARBA" id="ARBA00004442"/>
    </source>
</evidence>
<comment type="caution">
    <text evidence="10">The sequence shown here is derived from an EMBL/GenBank/DDBJ whole genome shotgun (WGS) entry which is preliminary data.</text>
</comment>
<dbReference type="InterPro" id="IPR051906">
    <property type="entry name" value="TolC-like"/>
</dbReference>
<comment type="subcellular location">
    <subcellularLocation>
        <location evidence="1">Cell outer membrane</location>
    </subcellularLocation>
</comment>
<dbReference type="Pfam" id="PF02321">
    <property type="entry name" value="OEP"/>
    <property type="match status" value="2"/>
</dbReference>
<dbReference type="GO" id="GO:1990281">
    <property type="term" value="C:efflux pump complex"/>
    <property type="evidence" value="ECO:0007669"/>
    <property type="project" value="TreeGrafter"/>
</dbReference>
<proteinExistence type="inferred from homology"/>
<accession>A0A9D9I3C7</accession>
<comment type="similarity">
    <text evidence="2">Belongs to the outer membrane factor (OMF) (TC 1.B.17) family.</text>
</comment>
<reference evidence="10" key="2">
    <citation type="journal article" date="2021" name="PeerJ">
        <title>Extensive microbial diversity within the chicken gut microbiome revealed by metagenomics and culture.</title>
        <authorList>
            <person name="Gilroy R."/>
            <person name="Ravi A."/>
            <person name="Getino M."/>
            <person name="Pursley I."/>
            <person name="Horton D.L."/>
            <person name="Alikhan N.F."/>
            <person name="Baker D."/>
            <person name="Gharbi K."/>
            <person name="Hall N."/>
            <person name="Watson M."/>
            <person name="Adriaenssens E.M."/>
            <person name="Foster-Nyarko E."/>
            <person name="Jarju S."/>
            <person name="Secka A."/>
            <person name="Antonio M."/>
            <person name="Oren A."/>
            <person name="Chaudhuri R.R."/>
            <person name="La Ragione R."/>
            <person name="Hildebrand F."/>
            <person name="Pallen M.J."/>
        </authorList>
    </citation>
    <scope>NUCLEOTIDE SEQUENCE</scope>
    <source>
        <strain evidence="10">10037</strain>
    </source>
</reference>
<evidence type="ECO:0000256" key="9">
    <source>
        <dbReference type="SAM" id="SignalP"/>
    </source>
</evidence>
<evidence type="ECO:0000256" key="7">
    <source>
        <dbReference type="ARBA" id="ARBA00023237"/>
    </source>
</evidence>
<feature type="chain" id="PRO_5038975137" evidence="9">
    <location>
        <begin position="23"/>
        <end position="478"/>
    </location>
</feature>
<dbReference type="PANTHER" id="PTHR30026">
    <property type="entry name" value="OUTER MEMBRANE PROTEIN TOLC"/>
    <property type="match status" value="1"/>
</dbReference>
<feature type="coiled-coil region" evidence="8">
    <location>
        <begin position="396"/>
        <end position="427"/>
    </location>
</feature>
<dbReference type="SUPFAM" id="SSF56954">
    <property type="entry name" value="Outer membrane efflux proteins (OEP)"/>
    <property type="match status" value="1"/>
</dbReference>
<protein>
    <submittedName>
        <fullName evidence="10">TolC family protein</fullName>
    </submittedName>
</protein>
<dbReference type="GO" id="GO:0015562">
    <property type="term" value="F:efflux transmembrane transporter activity"/>
    <property type="evidence" value="ECO:0007669"/>
    <property type="project" value="InterPro"/>
</dbReference>
<dbReference type="Gene3D" id="1.20.1600.10">
    <property type="entry name" value="Outer membrane efflux proteins (OEP)"/>
    <property type="match status" value="1"/>
</dbReference>
<keyword evidence="7" id="KW-0998">Cell outer membrane</keyword>
<sequence>MKKDTIILAVHVLIMSILPLNAAAQETLTLRQCRDSAIANNQSLKTARQQILIAGYDRKIAFANYFPNVSATAGYVYNGRNLNLEPQWLSDGINGLASDIRENPLAQIIGNISGTDIGGLADAIGEEINKAFELDIENMFVGVVSLQQPVFMGGKIINSNKMASLAEDLAESQYLIRERSVTNETDHVYWQTVSIAQKEKLAKEYSSLLHDMLHDTELMVEEGICTQADLLSVKVRANEADMMLTKASNGLALSKMLLCKLCGMDIYKEIRLADEDTDTLPMPQFMPAKSEHEIYSSRPEIKSLETAGKIFDRKAAIAKSDMMPRIALTANYLVSNPNLYNGFRKEFAGTFNVGIAINIPIIHGCEAMQKVRKAKAEAIIAGYRTEDAKRMVSLQVAQLRRQQEEALEKLEMAISNMESAEENLRIANAGYNEGMIPANVALAAHAAWMEAHSEYIDTQIELQLCTSDLLNAEGTLRL</sequence>
<dbReference type="InterPro" id="IPR003423">
    <property type="entry name" value="OMP_efflux"/>
</dbReference>
<dbReference type="PANTHER" id="PTHR30026:SF20">
    <property type="entry name" value="OUTER MEMBRANE PROTEIN TOLC"/>
    <property type="match status" value="1"/>
</dbReference>
<keyword evidence="8" id="KW-0175">Coiled coil</keyword>
<dbReference type="GO" id="GO:0015288">
    <property type="term" value="F:porin activity"/>
    <property type="evidence" value="ECO:0007669"/>
    <property type="project" value="TreeGrafter"/>
</dbReference>
<evidence type="ECO:0000256" key="2">
    <source>
        <dbReference type="ARBA" id="ARBA00007613"/>
    </source>
</evidence>
<evidence type="ECO:0000256" key="5">
    <source>
        <dbReference type="ARBA" id="ARBA00022692"/>
    </source>
</evidence>
<dbReference type="Proteomes" id="UP000823597">
    <property type="component" value="Unassembled WGS sequence"/>
</dbReference>
<evidence type="ECO:0000256" key="6">
    <source>
        <dbReference type="ARBA" id="ARBA00023136"/>
    </source>
</evidence>
<dbReference type="GO" id="GO:0009279">
    <property type="term" value="C:cell outer membrane"/>
    <property type="evidence" value="ECO:0007669"/>
    <property type="project" value="UniProtKB-SubCell"/>
</dbReference>
<dbReference type="EMBL" id="JADIME010000044">
    <property type="protein sequence ID" value="MBO8465201.1"/>
    <property type="molecule type" value="Genomic_DNA"/>
</dbReference>
<evidence type="ECO:0000313" key="11">
    <source>
        <dbReference type="Proteomes" id="UP000823597"/>
    </source>
</evidence>
<keyword evidence="5" id="KW-0812">Transmembrane</keyword>
<evidence type="ECO:0000256" key="8">
    <source>
        <dbReference type="SAM" id="Coils"/>
    </source>
</evidence>
<evidence type="ECO:0000256" key="3">
    <source>
        <dbReference type="ARBA" id="ARBA00022448"/>
    </source>
</evidence>
<organism evidence="10 11">
    <name type="scientific">Candidatus Merdivivens pullistercoris</name>
    <dbReference type="NCBI Taxonomy" id="2840873"/>
    <lineage>
        <taxon>Bacteria</taxon>
        <taxon>Pseudomonadati</taxon>
        <taxon>Bacteroidota</taxon>
        <taxon>Bacteroidia</taxon>
        <taxon>Bacteroidales</taxon>
        <taxon>Muribaculaceae</taxon>
        <taxon>Muribaculaceae incertae sedis</taxon>
        <taxon>Candidatus Merdivivens</taxon>
    </lineage>
</organism>
<reference evidence="10" key="1">
    <citation type="submission" date="2020-10" db="EMBL/GenBank/DDBJ databases">
        <authorList>
            <person name="Gilroy R."/>
        </authorList>
    </citation>
    <scope>NUCLEOTIDE SEQUENCE</scope>
    <source>
        <strain evidence="10">10037</strain>
    </source>
</reference>
<gene>
    <name evidence="10" type="ORF">IAB93_04285</name>
</gene>
<keyword evidence="4" id="KW-1134">Transmembrane beta strand</keyword>